<comment type="caution">
    <text evidence="1">The sequence shown here is derived from an EMBL/GenBank/DDBJ whole genome shotgun (WGS) entry which is preliminary data.</text>
</comment>
<protein>
    <submittedName>
        <fullName evidence="1">Uncharacterized protein</fullName>
    </submittedName>
</protein>
<name>A0ACB9BM76_CICIN</name>
<gene>
    <name evidence="1" type="ORF">L2E82_34490</name>
</gene>
<reference evidence="2" key="1">
    <citation type="journal article" date="2022" name="Mol. Ecol. Resour.">
        <title>The genomes of chicory, endive, great burdock and yacon provide insights into Asteraceae palaeo-polyploidization history and plant inulin production.</title>
        <authorList>
            <person name="Fan W."/>
            <person name="Wang S."/>
            <person name="Wang H."/>
            <person name="Wang A."/>
            <person name="Jiang F."/>
            <person name="Liu H."/>
            <person name="Zhao H."/>
            <person name="Xu D."/>
            <person name="Zhang Y."/>
        </authorList>
    </citation>
    <scope>NUCLEOTIDE SEQUENCE [LARGE SCALE GENOMIC DNA]</scope>
    <source>
        <strain evidence="2">cv. Punajuju</strain>
    </source>
</reference>
<accession>A0ACB9BM76</accession>
<sequence length="712" mass="78560">MEGSGKFNLVCESSEGNANQRATEEARETGYGTNEILEVASSDEQEIHLGSSSSSRRRQKHRHTRDQIQELEKFFKANPHPDERERLEIGRKLNLDANQVKFWFQNKRTHMKTQTDRHDNIILKQENENLRLENIAMKEALRNTICKKCGGPTFQVDRSTVEQNLMIENARLKEELSRITRVIRQLSGKPSSSLPSPLPHGPANPNNIAMESLAVPASRSEIGAAAGGINIPEKPSRYLELASSAMDELMKLGQVNAPLWNRNMETGGETLNFNEYVRSFPPLLGTKPLRFISEASRATGVVSLRSVDLVESLLNADRWREMFTGMIGSCATMEVISEGIGGSRNGVLQLMQAEIQLISPSVSARAMKFIRYSRQQAEGVWAVVDLSVDADRREGIMCRRLPSGCILQDLSNGFSKVTWVEHTEYDERPVHHQYRRLLSSGLGFGAQKWICALLRHCEWLKAVSSPTANYQLDQATRTCLKGLARRMVNIFCAGVCLTGGQRWNLVSNAPRIMTRRSMNGPGPGEPSGTILSATSSVWIPTTHRHLFDLLLNKDMRCMWDVLCHGNATQNVAHFPMSHDDSNPNSISLLSSDTSTEQNPIMVLQETASDMTGSLIVYAPVDLSTISVLMNNGDTSSVALLPSGLYIVPGSGDELGAPGGERGSMVTVGFQMLLQDLVMPSLITADTISTVNDLVSRTELGIKEIVGSARQGG</sequence>
<keyword evidence="2" id="KW-1185">Reference proteome</keyword>
<dbReference type="Proteomes" id="UP001055811">
    <property type="component" value="Linkage Group LG06"/>
</dbReference>
<evidence type="ECO:0000313" key="1">
    <source>
        <dbReference type="EMBL" id="KAI3723126.1"/>
    </source>
</evidence>
<organism evidence="1 2">
    <name type="scientific">Cichorium intybus</name>
    <name type="common">Chicory</name>
    <dbReference type="NCBI Taxonomy" id="13427"/>
    <lineage>
        <taxon>Eukaryota</taxon>
        <taxon>Viridiplantae</taxon>
        <taxon>Streptophyta</taxon>
        <taxon>Embryophyta</taxon>
        <taxon>Tracheophyta</taxon>
        <taxon>Spermatophyta</taxon>
        <taxon>Magnoliopsida</taxon>
        <taxon>eudicotyledons</taxon>
        <taxon>Gunneridae</taxon>
        <taxon>Pentapetalae</taxon>
        <taxon>asterids</taxon>
        <taxon>campanulids</taxon>
        <taxon>Asterales</taxon>
        <taxon>Asteraceae</taxon>
        <taxon>Cichorioideae</taxon>
        <taxon>Cichorieae</taxon>
        <taxon>Cichoriinae</taxon>
        <taxon>Cichorium</taxon>
    </lineage>
</organism>
<evidence type="ECO:0000313" key="2">
    <source>
        <dbReference type="Proteomes" id="UP001055811"/>
    </source>
</evidence>
<reference evidence="1 2" key="2">
    <citation type="journal article" date="2022" name="Mol. Ecol. Resour.">
        <title>The genomes of chicory, endive, great burdock and yacon provide insights into Asteraceae paleo-polyploidization history and plant inulin production.</title>
        <authorList>
            <person name="Fan W."/>
            <person name="Wang S."/>
            <person name="Wang H."/>
            <person name="Wang A."/>
            <person name="Jiang F."/>
            <person name="Liu H."/>
            <person name="Zhao H."/>
            <person name="Xu D."/>
            <person name="Zhang Y."/>
        </authorList>
    </citation>
    <scope>NUCLEOTIDE SEQUENCE [LARGE SCALE GENOMIC DNA]</scope>
    <source>
        <strain evidence="2">cv. Punajuju</strain>
        <tissue evidence="1">Leaves</tissue>
    </source>
</reference>
<proteinExistence type="predicted"/>
<dbReference type="EMBL" id="CM042014">
    <property type="protein sequence ID" value="KAI3723126.1"/>
    <property type="molecule type" value="Genomic_DNA"/>
</dbReference>